<dbReference type="KEGG" id="apor:DDU33_02425"/>
<dbReference type="Proteomes" id="UP000244920">
    <property type="component" value="Chromosome"/>
</dbReference>
<dbReference type="AlphaFoldDB" id="A0A2U8FHF6"/>
<dbReference type="InterPro" id="IPR009009">
    <property type="entry name" value="RlpA-like_DPBB"/>
</dbReference>
<dbReference type="Gene3D" id="2.40.40.10">
    <property type="entry name" value="RlpA-like domain"/>
    <property type="match status" value="1"/>
</dbReference>
<dbReference type="PANTHER" id="PTHR34183">
    <property type="entry name" value="ENDOLYTIC PEPTIDOGLYCAN TRANSGLYCOSYLASE RLPA"/>
    <property type="match status" value="1"/>
</dbReference>
<evidence type="ECO:0000313" key="6">
    <source>
        <dbReference type="EMBL" id="AWI50420.1"/>
    </source>
</evidence>
<sequence length="190" mass="20688" precursor="true">MRLSKIVTLLLAGFLTFGSLNSVAATKHAKTSVKTTVVAKKKVVAKVKTSKQTVKAVKSSQKSAKKAVKAKQDLQKKVARQHFQSGVASYYADKFNGRRTANGETFNNAAMTAAHKTLPFGTLVEVTNMRNGKKVVVRVNDRGPYAHARVIDLSKTAARQLGMHHSGTAKVKLAILNKNKKSTEIQEEDI</sequence>
<dbReference type="EC" id="4.2.2.-" evidence="3"/>
<feature type="chain" id="PRO_5016185204" description="Endolytic peptidoglycan transglycosylase RlpA" evidence="3">
    <location>
        <begin position="25"/>
        <end position="190"/>
    </location>
</feature>
<keyword evidence="1 3" id="KW-0456">Lyase</keyword>
<dbReference type="GO" id="GO:0000270">
    <property type="term" value="P:peptidoglycan metabolic process"/>
    <property type="evidence" value="ECO:0007669"/>
    <property type="project" value="UniProtKB-UniRule"/>
</dbReference>
<dbReference type="InterPro" id="IPR012997">
    <property type="entry name" value="RplA"/>
</dbReference>
<evidence type="ECO:0000313" key="7">
    <source>
        <dbReference type="Proteomes" id="UP000244920"/>
    </source>
</evidence>
<keyword evidence="3" id="KW-0732">Signal</keyword>
<evidence type="ECO:0000256" key="2">
    <source>
        <dbReference type="ARBA" id="ARBA00023316"/>
    </source>
</evidence>
<dbReference type="EMBL" id="CP029206">
    <property type="protein sequence ID" value="AWI50420.1"/>
    <property type="molecule type" value="Genomic_DNA"/>
</dbReference>
<evidence type="ECO:0000256" key="3">
    <source>
        <dbReference type="HAMAP-Rule" id="MF_02071"/>
    </source>
</evidence>
<dbReference type="GO" id="GO:0008932">
    <property type="term" value="F:lytic endotransglycosylase activity"/>
    <property type="evidence" value="ECO:0007669"/>
    <property type="project" value="UniProtKB-UniRule"/>
</dbReference>
<dbReference type="CDD" id="cd22268">
    <property type="entry name" value="DPBB_RlpA-like"/>
    <property type="match status" value="1"/>
</dbReference>
<dbReference type="PANTHER" id="PTHR34183:SF8">
    <property type="entry name" value="ENDOLYTIC PEPTIDOGLYCAN TRANSGLYCOSYLASE RLPA-RELATED"/>
    <property type="match status" value="1"/>
</dbReference>
<reference evidence="7" key="1">
    <citation type="submission" date="2018-05" db="EMBL/GenBank/DDBJ databases">
        <title>Complete genome sequence of Actinobacillus porcitonsillarum reference strain 9953L55 (CCUG 46996).</title>
        <authorList>
            <person name="Dona V."/>
            <person name="Perreten V."/>
        </authorList>
    </citation>
    <scope>NUCLEOTIDE SEQUENCE [LARGE SCALE GENOMIC DNA]</scope>
    <source>
        <strain evidence="7">9953L55</strain>
    </source>
</reference>
<proteinExistence type="inferred from homology"/>
<name>A0A2U8FHF6_9PAST</name>
<evidence type="ECO:0000259" key="5">
    <source>
        <dbReference type="Pfam" id="PF03330"/>
    </source>
</evidence>
<feature type="signal peptide" evidence="3">
    <location>
        <begin position="1"/>
        <end position="24"/>
    </location>
</feature>
<keyword evidence="2 3" id="KW-0961">Cell wall biogenesis/degradation</keyword>
<dbReference type="HAMAP" id="MF_02071">
    <property type="entry name" value="RlpA"/>
    <property type="match status" value="1"/>
</dbReference>
<protein>
    <recommendedName>
        <fullName evidence="3">Endolytic peptidoglycan transglycosylase RlpA</fullName>
        <ecNumber evidence="3">4.2.2.-</ecNumber>
    </recommendedName>
</protein>
<dbReference type="Pfam" id="PF03330">
    <property type="entry name" value="DPBB_1"/>
    <property type="match status" value="1"/>
</dbReference>
<evidence type="ECO:0000256" key="4">
    <source>
        <dbReference type="RuleBase" id="RU003495"/>
    </source>
</evidence>
<feature type="domain" description="RlpA-like protein double-psi beta-barrel" evidence="5">
    <location>
        <begin position="85"/>
        <end position="172"/>
    </location>
</feature>
<dbReference type="InterPro" id="IPR036908">
    <property type="entry name" value="RlpA-like_sf"/>
</dbReference>
<gene>
    <name evidence="3" type="primary">rlpA</name>
    <name evidence="6" type="ORF">DDU33_02425</name>
</gene>
<comment type="function">
    <text evidence="3">Lytic transglycosylase with a strong preference for naked glycan strands that lack stem peptides.</text>
</comment>
<organism evidence="6 7">
    <name type="scientific">Actinobacillus porcitonsillarum</name>
    <dbReference type="NCBI Taxonomy" id="189834"/>
    <lineage>
        <taxon>Bacteria</taxon>
        <taxon>Pseudomonadati</taxon>
        <taxon>Pseudomonadota</taxon>
        <taxon>Gammaproteobacteria</taxon>
        <taxon>Pasteurellales</taxon>
        <taxon>Pasteurellaceae</taxon>
        <taxon>Actinobacillus</taxon>
    </lineage>
</organism>
<comment type="similarity">
    <text evidence="3 4">Belongs to the RlpA family.</text>
</comment>
<dbReference type="InterPro" id="IPR034718">
    <property type="entry name" value="RlpA"/>
</dbReference>
<dbReference type="GO" id="GO:0071555">
    <property type="term" value="P:cell wall organization"/>
    <property type="evidence" value="ECO:0007669"/>
    <property type="project" value="UniProtKB-KW"/>
</dbReference>
<dbReference type="NCBIfam" id="TIGR00413">
    <property type="entry name" value="rlpA"/>
    <property type="match status" value="1"/>
</dbReference>
<accession>A0A2U8FHF6</accession>
<dbReference type="RefSeq" id="WP_005820450.1">
    <property type="nucleotide sequence ID" value="NZ_CP029206.1"/>
</dbReference>
<dbReference type="SUPFAM" id="SSF50685">
    <property type="entry name" value="Barwin-like endoglucanases"/>
    <property type="match status" value="1"/>
</dbReference>
<keyword evidence="7" id="KW-1185">Reference proteome</keyword>
<evidence type="ECO:0000256" key="1">
    <source>
        <dbReference type="ARBA" id="ARBA00023239"/>
    </source>
</evidence>